<reference evidence="1 2" key="1">
    <citation type="submission" date="2019-02" db="EMBL/GenBank/DDBJ databases">
        <title>Jishengella sp. nov., isolated from a root of Zingiber montanum.</title>
        <authorList>
            <person name="Kuncharoen N."/>
            <person name="Kudo T."/>
            <person name="Masahiro Y."/>
            <person name="Ohkuma M."/>
            <person name="Tanasupawat S."/>
        </authorList>
    </citation>
    <scope>NUCLEOTIDE SEQUENCE [LARGE SCALE GENOMIC DNA]</scope>
    <source>
        <strain evidence="1 2">PLAI 1-1</strain>
    </source>
</reference>
<dbReference type="AlphaFoldDB" id="A0A4V6N3B1"/>
<comment type="caution">
    <text evidence="1">The sequence shown here is derived from an EMBL/GenBank/DDBJ whole genome shotgun (WGS) entry which is preliminary data.</text>
</comment>
<evidence type="ECO:0000313" key="2">
    <source>
        <dbReference type="Proteomes" id="UP000292274"/>
    </source>
</evidence>
<accession>A0A4V6N3B1</accession>
<dbReference type="EMBL" id="SJJR01000006">
    <property type="protein sequence ID" value="TCB97565.1"/>
    <property type="molecule type" value="Genomic_DNA"/>
</dbReference>
<name>A0A4V6N3B1_9ACTN</name>
<proteinExistence type="predicted"/>
<dbReference type="Proteomes" id="UP000292274">
    <property type="component" value="Unassembled WGS sequence"/>
</dbReference>
<evidence type="ECO:0000313" key="1">
    <source>
        <dbReference type="EMBL" id="TCB97565.1"/>
    </source>
</evidence>
<gene>
    <name evidence="1" type="ORF">E0H26_11645</name>
</gene>
<protein>
    <submittedName>
        <fullName evidence="1">Uncharacterized protein</fullName>
    </submittedName>
</protein>
<dbReference type="RefSeq" id="WP_131303612.1">
    <property type="nucleotide sequence ID" value="NZ_SJJR01000006.1"/>
</dbReference>
<organism evidence="1 2">
    <name type="scientific">Micromonospora zingiberis</name>
    <dbReference type="NCBI Taxonomy" id="2053011"/>
    <lineage>
        <taxon>Bacteria</taxon>
        <taxon>Bacillati</taxon>
        <taxon>Actinomycetota</taxon>
        <taxon>Actinomycetes</taxon>
        <taxon>Micromonosporales</taxon>
        <taxon>Micromonosporaceae</taxon>
        <taxon>Micromonospora</taxon>
    </lineage>
</organism>
<sequence>MKRQTHTLTITETVEGGITEQEYAVQCPGVTDACRMWRDCAKDAALSFDLDQDEDQQIVHGEEHRLIDDRWMVRTDDCFVRDNDQLDEAAGDLELPAGTYEVDFDSGDDQCHLSLEVLTPSAA</sequence>
<keyword evidence="2" id="KW-1185">Reference proteome</keyword>
<dbReference type="OrthoDB" id="9953467at2"/>